<feature type="domain" description="Dynein heavy chain tail" evidence="2">
    <location>
        <begin position="252"/>
        <end position="676"/>
    </location>
</feature>
<feature type="compositionally biased region" description="Basic and acidic residues" evidence="1">
    <location>
        <begin position="226"/>
        <end position="243"/>
    </location>
</feature>
<dbReference type="InterPro" id="IPR013594">
    <property type="entry name" value="Dynein_heavy_tail"/>
</dbReference>
<dbReference type="Proteomes" id="UP000515204">
    <property type="component" value="Unplaced"/>
</dbReference>
<dbReference type="PANTHER" id="PTHR46532">
    <property type="entry name" value="MALE FERTILITY FACTOR KL5"/>
    <property type="match status" value="1"/>
</dbReference>
<dbReference type="AlphaFoldDB" id="A0A6P3X9Q2"/>
<protein>
    <submittedName>
        <fullName evidence="4">Dynein heavy chain 2, axonemal</fullName>
    </submittedName>
</protein>
<dbReference type="RefSeq" id="XP_014474609.1">
    <property type="nucleotide sequence ID" value="XM_014619123.1"/>
</dbReference>
<accession>A0A6P3X9Q2</accession>
<dbReference type="GeneID" id="106744392"/>
<dbReference type="OrthoDB" id="10251809at2759"/>
<dbReference type="GO" id="GO:0045505">
    <property type="term" value="F:dynein intermediate chain binding"/>
    <property type="evidence" value="ECO:0007669"/>
    <property type="project" value="InterPro"/>
</dbReference>
<feature type="region of interest" description="Disordered" evidence="1">
    <location>
        <begin position="223"/>
        <end position="243"/>
    </location>
</feature>
<reference evidence="4" key="1">
    <citation type="submission" date="2025-08" db="UniProtKB">
        <authorList>
            <consortium name="RefSeq"/>
        </authorList>
    </citation>
    <scope>IDENTIFICATION</scope>
</reference>
<dbReference type="GO" id="GO:0005858">
    <property type="term" value="C:axonemal dynein complex"/>
    <property type="evidence" value="ECO:0007669"/>
    <property type="project" value="TreeGrafter"/>
</dbReference>
<evidence type="ECO:0000259" key="2">
    <source>
        <dbReference type="Pfam" id="PF08385"/>
    </source>
</evidence>
<evidence type="ECO:0000313" key="4">
    <source>
        <dbReference type="RefSeq" id="XP_014474609.1"/>
    </source>
</evidence>
<proteinExistence type="predicted"/>
<organism evidence="3 4">
    <name type="scientific">Dinoponera quadriceps</name>
    <name type="common">South American ant</name>
    <dbReference type="NCBI Taxonomy" id="609295"/>
    <lineage>
        <taxon>Eukaryota</taxon>
        <taxon>Metazoa</taxon>
        <taxon>Ecdysozoa</taxon>
        <taxon>Arthropoda</taxon>
        <taxon>Hexapoda</taxon>
        <taxon>Insecta</taxon>
        <taxon>Pterygota</taxon>
        <taxon>Neoptera</taxon>
        <taxon>Endopterygota</taxon>
        <taxon>Hymenoptera</taxon>
        <taxon>Apocrita</taxon>
        <taxon>Aculeata</taxon>
        <taxon>Formicoidea</taxon>
        <taxon>Formicidae</taxon>
        <taxon>Ponerinae</taxon>
        <taxon>Ponerini</taxon>
        <taxon>Dinoponera</taxon>
    </lineage>
</organism>
<evidence type="ECO:0000256" key="1">
    <source>
        <dbReference type="SAM" id="MobiDB-lite"/>
    </source>
</evidence>
<gene>
    <name evidence="4" type="primary">LOC106744392</name>
</gene>
<feature type="compositionally biased region" description="Basic and acidic residues" evidence="1">
    <location>
        <begin position="1"/>
        <end position="27"/>
    </location>
</feature>
<dbReference type="PANTHER" id="PTHR46532:SF11">
    <property type="entry name" value="DYNEIN AXONEMAL HEAVY CHAIN 12"/>
    <property type="match status" value="1"/>
</dbReference>
<dbReference type="GO" id="GO:0051959">
    <property type="term" value="F:dynein light intermediate chain binding"/>
    <property type="evidence" value="ECO:0007669"/>
    <property type="project" value="InterPro"/>
</dbReference>
<evidence type="ECO:0000313" key="3">
    <source>
        <dbReference type="Proteomes" id="UP000515204"/>
    </source>
</evidence>
<name>A0A6P3X9Q2_DINQU</name>
<dbReference type="Pfam" id="PF08385">
    <property type="entry name" value="DHC_N1"/>
    <property type="match status" value="1"/>
</dbReference>
<feature type="region of interest" description="Disordered" evidence="1">
    <location>
        <begin position="1"/>
        <end position="54"/>
    </location>
</feature>
<dbReference type="GO" id="GO:0007018">
    <property type="term" value="P:microtubule-based movement"/>
    <property type="evidence" value="ECO:0007669"/>
    <property type="project" value="InterPro"/>
</dbReference>
<sequence length="683" mass="79354">MPNKKEQKMEKTKKADKPPVDPHREFLDMDTDEEDFGRQESPETEEELPSEPIKPIYSEQDLNKLVEYVKNLTVLPSIKDSDWSQNCDTVIREYFENPAHALLSVYFDTSECALRVQLSVPEESHGGFVYFLRTPWHVFTVENFHATVVFGSINRHAMMCVLKAMENMYVPVALNSSEWPEIIRNNLFRNLHNFLMCLTERVYKPMGLTKLYIPREKLPEVATSSVDEKAGSPEESRQRVSEELSESKKAIIERLEGIVRCWIRQIREVLASTSTNENRQTVFDELQYWTAIYFDLCCLHDQLSHEETQTILRLLENVRSPSVDSFHHLTVQLHEGLEQAASNVTYLKVLSDACNDLKCPDEVEEPVTKVMLLILFIWTESSFYNTSNNIEVLCRAVSAQVVQQCKEYVDLQALLEGAAENGTSVLRKCISCCRTYRTVYDKVTSITGTIKSNGDWSVNDLTVFNRIDTFTRRCYDLIEICDALIVFGRRNKVGMIGSARGTQYEAYCRRIEDLFYENLDEIKLVRDDILDVTKCTWLDNMQKFRGSVMELENMVKTLIDRIFEEVQNVEEGVEAIYALQRFKHRESLRDVLSMKWVQVWKIFGKEIESCSNSMTLREVYHPLFQHHAKDANLLCIARYLERLFHMMIDASDWIGDCAAQKYILERYKQVTSAIDNKKPHDTF</sequence>
<dbReference type="InterPro" id="IPR026983">
    <property type="entry name" value="DHC"/>
</dbReference>
<keyword evidence="3" id="KW-1185">Reference proteome</keyword>
<dbReference type="KEGG" id="dqu:106744392"/>